<evidence type="ECO:0000313" key="1">
    <source>
        <dbReference type="EMBL" id="CAD9088635.1"/>
    </source>
</evidence>
<name>A0A7S1PJP3_ALECA</name>
<dbReference type="EMBL" id="HBGE01002725">
    <property type="protein sequence ID" value="CAD9088635.1"/>
    <property type="molecule type" value="Transcribed_RNA"/>
</dbReference>
<protein>
    <submittedName>
        <fullName evidence="1">Uncharacterized protein</fullName>
    </submittedName>
</protein>
<gene>
    <name evidence="1" type="ORF">ACAT0790_LOCUS1663</name>
</gene>
<dbReference type="AlphaFoldDB" id="A0A7S1PJP3"/>
<accession>A0A7S1PJP3</accession>
<sequence>MAQGLCRPPIELAHPLNCFVEMAAVGTIAQLAHRFVTSPQGTAQSFCNIIKIGTFCRTVVWPCIPSLVFYQYIRAKDEDCYATEVLYYKSGSRDHKAFYDTSRIGCSGHWRIQQDLETIRAAANPE</sequence>
<reference evidence="1" key="1">
    <citation type="submission" date="2021-01" db="EMBL/GenBank/DDBJ databases">
        <authorList>
            <person name="Corre E."/>
            <person name="Pelletier E."/>
            <person name="Niang G."/>
            <person name="Scheremetjew M."/>
            <person name="Finn R."/>
            <person name="Kale V."/>
            <person name="Holt S."/>
            <person name="Cochrane G."/>
            <person name="Meng A."/>
            <person name="Brown T."/>
            <person name="Cohen L."/>
        </authorList>
    </citation>
    <scope>NUCLEOTIDE SEQUENCE</scope>
    <source>
        <strain evidence="1">OF101</strain>
    </source>
</reference>
<organism evidence="1">
    <name type="scientific">Alexandrium catenella</name>
    <name type="common">Red tide dinoflagellate</name>
    <name type="synonym">Gonyaulax catenella</name>
    <dbReference type="NCBI Taxonomy" id="2925"/>
    <lineage>
        <taxon>Eukaryota</taxon>
        <taxon>Sar</taxon>
        <taxon>Alveolata</taxon>
        <taxon>Dinophyceae</taxon>
        <taxon>Gonyaulacales</taxon>
        <taxon>Pyrocystaceae</taxon>
        <taxon>Alexandrium</taxon>
    </lineage>
</organism>
<proteinExistence type="predicted"/>